<evidence type="ECO:0000313" key="1">
    <source>
        <dbReference type="EMBL" id="EEU12903.1"/>
    </source>
</evidence>
<sequence length="91" mass="11465">MFIVENNSKPWRFYLQGFFYGVIDCQENLRDHVPIGCPELVYRRYCKEHDKEFNRNYERYKRNPETHKRYDKEFRIIHKIYISKHLICERC</sequence>
<name>C7HTM2_9FIRM</name>
<keyword evidence="2" id="KW-1185">Reference proteome</keyword>
<dbReference type="Proteomes" id="UP000003821">
    <property type="component" value="Unassembled WGS sequence"/>
</dbReference>
<dbReference type="eggNOG" id="COG1403">
    <property type="taxonomic scope" value="Bacteria"/>
</dbReference>
<evidence type="ECO:0000313" key="2">
    <source>
        <dbReference type="Proteomes" id="UP000003821"/>
    </source>
</evidence>
<dbReference type="EMBL" id="ACXU01000009">
    <property type="protein sequence ID" value="EEU12903.1"/>
    <property type="molecule type" value="Genomic_DNA"/>
</dbReference>
<organism evidence="1 2">
    <name type="scientific">Anaerococcus vaginalis ATCC 51170</name>
    <dbReference type="NCBI Taxonomy" id="655811"/>
    <lineage>
        <taxon>Bacteria</taxon>
        <taxon>Bacillati</taxon>
        <taxon>Bacillota</taxon>
        <taxon>Tissierellia</taxon>
        <taxon>Tissierellales</taxon>
        <taxon>Peptoniphilaceae</taxon>
        <taxon>Anaerococcus</taxon>
    </lineage>
</organism>
<proteinExistence type="predicted"/>
<reference evidence="1 2" key="1">
    <citation type="submission" date="2009-08" db="EMBL/GenBank/DDBJ databases">
        <authorList>
            <person name="Muzny D."/>
            <person name="Qin X."/>
            <person name="Deng J."/>
            <person name="Jiang H."/>
            <person name="Liu Y."/>
            <person name="Qu J."/>
            <person name="Song X.-Z."/>
            <person name="Zhang L."/>
            <person name="Thornton R."/>
            <person name="Coyle M."/>
            <person name="Francisco L."/>
            <person name="Jackson L."/>
            <person name="Javaid M."/>
            <person name="Korchina V."/>
            <person name="Kovar C."/>
            <person name="Mata R."/>
            <person name="Mathew T."/>
            <person name="Ngo R."/>
            <person name="Nguyen L."/>
            <person name="Nguyen N."/>
            <person name="Okwuonu G."/>
            <person name="Ongeri F."/>
            <person name="Pham C."/>
            <person name="Simmons D."/>
            <person name="Wilczek-Boney K."/>
            <person name="Hale W."/>
            <person name="Jakkamsetti A."/>
            <person name="Pham P."/>
            <person name="Ruth R."/>
            <person name="San Lucas F."/>
            <person name="Warren J."/>
            <person name="Zhang J."/>
            <person name="Zhao Z."/>
            <person name="Zhou C."/>
            <person name="Zhu D."/>
            <person name="Lee S."/>
            <person name="Bess C."/>
            <person name="Blankenburg K."/>
            <person name="Forbes L."/>
            <person name="Fu Q."/>
            <person name="Gubbala S."/>
            <person name="Hirani K."/>
            <person name="Jayaseelan J.C."/>
            <person name="Lara F."/>
            <person name="Munidasa M."/>
            <person name="Palculict T."/>
            <person name="Patil S."/>
            <person name="Pu L.-L."/>
            <person name="Saada N."/>
            <person name="Tang L."/>
            <person name="Weissenberger G."/>
            <person name="Zhu Y."/>
            <person name="Hemphill L."/>
            <person name="Shang Y."/>
            <person name="Youmans B."/>
            <person name="Ayvaz T."/>
            <person name="Ross M."/>
            <person name="Santibanez J."/>
            <person name="Aqrawi P."/>
            <person name="Gross S."/>
            <person name="Joshi V."/>
            <person name="Fowler G."/>
            <person name="Nazareth L."/>
            <person name="Reid J."/>
            <person name="Worley K."/>
            <person name="Petrosino J."/>
            <person name="Highlander S."/>
            <person name="Gibbs R."/>
            <person name="Gibbs R."/>
        </authorList>
    </citation>
    <scope>NUCLEOTIDE SEQUENCE [LARGE SCALE GENOMIC DNA]</scope>
    <source>
        <strain evidence="1 2">ATCC 51170</strain>
    </source>
</reference>
<comment type="caution">
    <text evidence="1">The sequence shown here is derived from an EMBL/GenBank/DDBJ whole genome shotgun (WGS) entry which is preliminary data.</text>
</comment>
<dbReference type="AlphaFoldDB" id="C7HTM2"/>
<protein>
    <submittedName>
        <fullName evidence="1">Uncharacterized protein</fullName>
    </submittedName>
</protein>
<dbReference type="HOGENOM" id="CLU_2420587_0_0_9"/>
<gene>
    <name evidence="1" type="ORF">HMPREF0078_0623</name>
</gene>
<accession>C7HTM2</accession>